<sequence length="490" mass="54216">MSYYLLTGATGLLGNYLLRDLLLADELVAVIVRSSRRQSARQRIDGLLTDWEQQLGRTLPRPVVLEGDISEADLGLNACDVRWVAEHCSAVIHNAASLSFQATSREGEPYRSNEGGTRHVLELCRSLGIRELHHVSTAYIAGLRSGRVLETEADVGQELGNDYERSKLAAEQMVRAADYLRSRTVYRPGIIIGDSRTGFTTTYHGFYAALQLAHTIVKSLPCNESGLVGGHAVRLALNGNETKHLVPVDWVSAVMVHVIRHPEWHGRTYHLTPKHPVTARMIRDVLEAAVGFYGAKFAGADRRPEDCSEPESLFYEHIRVYNSYWRMDPEFDRTNTELAAPHLPCPHVDRNLLLRLSRIAIEQNFPTPSKKPLDLEFDAQDVIEPWLERGADVQARRKPPQILGLDVRGPGGGQWRLLFDRGQILAAEPGLLAGTGALCRLDTGTLAEVVRGRQSWTEAFAEGTVQVLGNGADTAQYAALLDQLSSVPVA</sequence>
<evidence type="ECO:0000313" key="2">
    <source>
        <dbReference type="EMBL" id="HGT38007.1"/>
    </source>
</evidence>
<dbReference type="SUPFAM" id="SSF55718">
    <property type="entry name" value="SCP-like"/>
    <property type="match status" value="1"/>
</dbReference>
<dbReference type="Pfam" id="PF07993">
    <property type="entry name" value="NAD_binding_4"/>
    <property type="match status" value="1"/>
</dbReference>
<evidence type="ECO:0000259" key="1">
    <source>
        <dbReference type="Pfam" id="PF07993"/>
    </source>
</evidence>
<gene>
    <name evidence="2" type="ORF">ENS64_01875</name>
</gene>
<name>A0A7C4QLC1_9PLAN</name>
<protein>
    <submittedName>
        <fullName evidence="2">NAD-dependent epimerase/dehydratase family protein</fullName>
    </submittedName>
</protein>
<dbReference type="SUPFAM" id="SSF51735">
    <property type="entry name" value="NAD(P)-binding Rossmann-fold domains"/>
    <property type="match status" value="1"/>
</dbReference>
<proteinExistence type="predicted"/>
<dbReference type="CDD" id="cd05263">
    <property type="entry name" value="MupV_like_SDR_e"/>
    <property type="match status" value="1"/>
</dbReference>
<dbReference type="InterPro" id="IPR036527">
    <property type="entry name" value="SCP2_sterol-bd_dom_sf"/>
</dbReference>
<comment type="caution">
    <text evidence="2">The sequence shown here is derived from an EMBL/GenBank/DDBJ whole genome shotgun (WGS) entry which is preliminary data.</text>
</comment>
<dbReference type="Gene3D" id="3.40.50.720">
    <property type="entry name" value="NAD(P)-binding Rossmann-like Domain"/>
    <property type="match status" value="1"/>
</dbReference>
<dbReference type="InterPro" id="IPR036291">
    <property type="entry name" value="NAD(P)-bd_dom_sf"/>
</dbReference>
<organism evidence="2">
    <name type="scientific">Schlesneria paludicola</name>
    <dbReference type="NCBI Taxonomy" id="360056"/>
    <lineage>
        <taxon>Bacteria</taxon>
        <taxon>Pseudomonadati</taxon>
        <taxon>Planctomycetota</taxon>
        <taxon>Planctomycetia</taxon>
        <taxon>Planctomycetales</taxon>
        <taxon>Planctomycetaceae</taxon>
        <taxon>Schlesneria</taxon>
    </lineage>
</organism>
<dbReference type="EMBL" id="DSVQ01000005">
    <property type="protein sequence ID" value="HGT38007.1"/>
    <property type="molecule type" value="Genomic_DNA"/>
</dbReference>
<reference evidence="2" key="1">
    <citation type="journal article" date="2020" name="mSystems">
        <title>Genome- and Community-Level Interaction Insights into Carbon Utilization and Element Cycling Functions of Hydrothermarchaeota in Hydrothermal Sediment.</title>
        <authorList>
            <person name="Zhou Z."/>
            <person name="Liu Y."/>
            <person name="Xu W."/>
            <person name="Pan J."/>
            <person name="Luo Z.H."/>
            <person name="Li M."/>
        </authorList>
    </citation>
    <scope>NUCLEOTIDE SEQUENCE [LARGE SCALE GENOMIC DNA]</scope>
    <source>
        <strain evidence="2">SpSt-508</strain>
    </source>
</reference>
<dbReference type="PANTHER" id="PTHR11011">
    <property type="entry name" value="MALE STERILITY PROTEIN 2-RELATED"/>
    <property type="match status" value="1"/>
</dbReference>
<accession>A0A7C4QLC1</accession>
<dbReference type="GO" id="GO:0035336">
    <property type="term" value="P:long-chain fatty-acyl-CoA metabolic process"/>
    <property type="evidence" value="ECO:0007669"/>
    <property type="project" value="TreeGrafter"/>
</dbReference>
<dbReference type="InterPro" id="IPR026055">
    <property type="entry name" value="FAR"/>
</dbReference>
<dbReference type="AlphaFoldDB" id="A0A7C4QLC1"/>
<dbReference type="InterPro" id="IPR013120">
    <property type="entry name" value="FAR_NAD-bd"/>
</dbReference>
<dbReference type="PANTHER" id="PTHR11011:SF45">
    <property type="entry name" value="FATTY ACYL-COA REDUCTASE CG8306-RELATED"/>
    <property type="match status" value="1"/>
</dbReference>
<feature type="domain" description="Thioester reductase (TE)" evidence="1">
    <location>
        <begin position="6"/>
        <end position="254"/>
    </location>
</feature>
<dbReference type="GO" id="GO:0080019">
    <property type="term" value="F:alcohol-forming very long-chain fatty acyl-CoA reductase activity"/>
    <property type="evidence" value="ECO:0007669"/>
    <property type="project" value="InterPro"/>
</dbReference>